<feature type="signal peptide" evidence="1">
    <location>
        <begin position="1"/>
        <end position="21"/>
    </location>
</feature>
<gene>
    <name evidence="2" type="ORF">DYL59_30770</name>
</gene>
<evidence type="ECO:0000313" key="3">
    <source>
        <dbReference type="Proteomes" id="UP000297391"/>
    </source>
</evidence>
<organism evidence="2 3">
    <name type="scientific">Pseudomonas kairouanensis</name>
    <dbReference type="NCBI Taxonomy" id="2293832"/>
    <lineage>
        <taxon>Bacteria</taxon>
        <taxon>Pseudomonadati</taxon>
        <taxon>Pseudomonadota</taxon>
        <taxon>Gammaproteobacteria</taxon>
        <taxon>Pseudomonadales</taxon>
        <taxon>Pseudomonadaceae</taxon>
        <taxon>Pseudomonas</taxon>
    </lineage>
</organism>
<dbReference type="OrthoDB" id="10003326at2"/>
<name>A0A4Z0ACJ2_9PSED</name>
<reference evidence="2 3" key="1">
    <citation type="journal article" date="2019" name="Syst. Appl. Microbiol.">
        <title>New species of pathogenic Pseudomonas isolated from citrus in Tunisia: Proposal of Pseudomonas kairouanensis sp. nov. and Pseudomonas nabeulensis sp. nov.</title>
        <authorList>
            <person name="Oueslati M."/>
            <person name="Mulet M."/>
            <person name="Gomila M."/>
            <person name="Berge O."/>
            <person name="Hajlaoui M.R."/>
            <person name="Lalucat J."/>
            <person name="Sadfi-Zouaoui N."/>
            <person name="Garcia-Valdes E."/>
        </authorList>
    </citation>
    <scope>NUCLEOTIDE SEQUENCE [LARGE SCALE GENOMIC DNA]</scope>
    <source>
        <strain evidence="2 3">KC12</strain>
    </source>
</reference>
<keyword evidence="3" id="KW-1185">Reference proteome</keyword>
<protein>
    <submittedName>
        <fullName evidence="2">Uncharacterized protein</fullName>
    </submittedName>
</protein>
<dbReference type="EMBL" id="QUZU01000082">
    <property type="protein sequence ID" value="TFY84117.1"/>
    <property type="molecule type" value="Genomic_DNA"/>
</dbReference>
<evidence type="ECO:0000313" key="2">
    <source>
        <dbReference type="EMBL" id="TFY84117.1"/>
    </source>
</evidence>
<evidence type="ECO:0000256" key="1">
    <source>
        <dbReference type="SAM" id="SignalP"/>
    </source>
</evidence>
<accession>A0A4Z0ACJ2</accession>
<proteinExistence type="predicted"/>
<comment type="caution">
    <text evidence="2">The sequence shown here is derived from an EMBL/GenBank/DDBJ whole genome shotgun (WGS) entry which is preliminary data.</text>
</comment>
<sequence length="342" mass="37607">MRAPKVTVSLILLVLSQVSFADMLVSDEASFKQKYFDNFNRTVEAGKNFVLNAAQLEAIGNTAEMSVDAINNGFANATARLDKGKEERQNLEQLERSQPAQDACSTLAVSAGLNDAACSEVVQAEELSRDRARRYSTATGGGIFASKATDVQDVNAENNRIAIEVMAKCDALGGKCIDPKLWFTDSPLTVDEYKALQLQNDLAANIHIRTPYVAQLKPGSPEHDRAILEDIRRENAREQARDSLNTLQVISHGTLIDGKREPGRVEQYAKYSGSRLGSEQWLCQVTNSCADFYMPPAEAQRRSAEIQAVATSLAMDQYKSDLRKEALLQSALLQAVNKEESK</sequence>
<dbReference type="RefSeq" id="WP_135292551.1">
    <property type="nucleotide sequence ID" value="NZ_QUZU01000082.1"/>
</dbReference>
<feature type="chain" id="PRO_5021404633" evidence="1">
    <location>
        <begin position="22"/>
        <end position="342"/>
    </location>
</feature>
<dbReference type="Proteomes" id="UP000297391">
    <property type="component" value="Unassembled WGS sequence"/>
</dbReference>
<dbReference type="AlphaFoldDB" id="A0A4Z0ACJ2"/>
<keyword evidence="1" id="KW-0732">Signal</keyword>